<feature type="domain" description="Cupin type-2" evidence="3">
    <location>
        <begin position="262"/>
        <end position="326"/>
    </location>
</feature>
<dbReference type="Gene3D" id="2.60.120.10">
    <property type="entry name" value="Jelly Rolls"/>
    <property type="match status" value="1"/>
</dbReference>
<evidence type="ECO:0000313" key="4">
    <source>
        <dbReference type="EMBL" id="MFD1237454.1"/>
    </source>
</evidence>
<dbReference type="RefSeq" id="WP_379653346.1">
    <property type="nucleotide sequence ID" value="NZ_JBHTMB010000288.1"/>
</dbReference>
<dbReference type="Proteomes" id="UP001597182">
    <property type="component" value="Unassembled WGS sequence"/>
</dbReference>
<gene>
    <name evidence="4" type="ORF">ACFQ34_29575</name>
</gene>
<reference evidence="5" key="1">
    <citation type="journal article" date="2019" name="Int. J. Syst. Evol. Microbiol.">
        <title>The Global Catalogue of Microorganisms (GCM) 10K type strain sequencing project: providing services to taxonomists for standard genome sequencing and annotation.</title>
        <authorList>
            <consortium name="The Broad Institute Genomics Platform"/>
            <consortium name="The Broad Institute Genome Sequencing Center for Infectious Disease"/>
            <person name="Wu L."/>
            <person name="Ma J."/>
        </authorList>
    </citation>
    <scope>NUCLEOTIDE SEQUENCE [LARGE SCALE GENOMIC DNA]</scope>
    <source>
        <strain evidence="5">CCUG 49018</strain>
    </source>
</reference>
<accession>A0ABW3VTJ5</accession>
<keyword evidence="2" id="KW-0560">Oxidoreductase</keyword>
<dbReference type="CDD" id="cd02216">
    <property type="entry name" value="cupin_GDO-like_N"/>
    <property type="match status" value="1"/>
</dbReference>
<dbReference type="PANTHER" id="PTHR41517">
    <property type="entry name" value="1,2-DIOXYGENASE PROTEIN-RELATED"/>
    <property type="match status" value="1"/>
</dbReference>
<keyword evidence="5" id="KW-1185">Reference proteome</keyword>
<dbReference type="InterPro" id="IPR013096">
    <property type="entry name" value="Cupin_2"/>
</dbReference>
<keyword evidence="1" id="KW-0223">Dioxygenase</keyword>
<dbReference type="PANTHER" id="PTHR41517:SF1">
    <property type="entry name" value="CUPIN"/>
    <property type="match status" value="1"/>
</dbReference>
<evidence type="ECO:0000313" key="5">
    <source>
        <dbReference type="Proteomes" id="UP001597182"/>
    </source>
</evidence>
<evidence type="ECO:0000259" key="3">
    <source>
        <dbReference type="Pfam" id="PF07883"/>
    </source>
</evidence>
<protein>
    <submittedName>
        <fullName evidence="4">Cupin domain-containing protein</fullName>
    </submittedName>
</protein>
<name>A0ABW3VTJ5_9PSEU</name>
<dbReference type="InterPro" id="IPR047183">
    <property type="entry name" value="GDO-like"/>
</dbReference>
<sequence>MSTVGLPTLREFDTELEAANLRGQWLYDEVLESVVGGPKPAGVPFLWRWEEVYAKLLRSCDLLPESFTARRNLSFMNPATRGTTHTMNMGMQMLKPGEVAWAHRHTMSALRFAIQGGPGLVTVVDGEPCQMEDYDLVLTPSWTWHDHHNGTPENVVWLDVLDIGLVLGLNVPFYESYGEERQPERVNPGEHLADRGGLLRPVWEQVKKTNFPFRYPWQGVERQLQRMADVPGSPYDGVVLRYANPVTGGSTMPTLDCWAQLLRAGQQTEAHQHTSSAVYFVVRGEGITVVDGVELEWGPHDSFVVPNWSKHHFINRSTEDAVLFSVNDIPALQALDLYYEKPELSVGTSPVPPVPANIRAR</sequence>
<proteinExistence type="predicted"/>
<dbReference type="SUPFAM" id="SSF51182">
    <property type="entry name" value="RmlC-like cupins"/>
    <property type="match status" value="1"/>
</dbReference>
<dbReference type="InterPro" id="IPR011051">
    <property type="entry name" value="RmlC_Cupin_sf"/>
</dbReference>
<dbReference type="Pfam" id="PF07883">
    <property type="entry name" value="Cupin_2"/>
    <property type="match status" value="2"/>
</dbReference>
<evidence type="ECO:0000256" key="2">
    <source>
        <dbReference type="ARBA" id="ARBA00023002"/>
    </source>
</evidence>
<evidence type="ECO:0000256" key="1">
    <source>
        <dbReference type="ARBA" id="ARBA00022964"/>
    </source>
</evidence>
<dbReference type="InterPro" id="IPR014710">
    <property type="entry name" value="RmlC-like_jellyroll"/>
</dbReference>
<organism evidence="4 5">
    <name type="scientific">Pseudonocardia benzenivorans</name>
    <dbReference type="NCBI Taxonomy" id="228005"/>
    <lineage>
        <taxon>Bacteria</taxon>
        <taxon>Bacillati</taxon>
        <taxon>Actinomycetota</taxon>
        <taxon>Actinomycetes</taxon>
        <taxon>Pseudonocardiales</taxon>
        <taxon>Pseudonocardiaceae</taxon>
        <taxon>Pseudonocardia</taxon>
    </lineage>
</organism>
<feature type="domain" description="Cupin type-2" evidence="3">
    <location>
        <begin position="91"/>
        <end position="160"/>
    </location>
</feature>
<dbReference type="CDD" id="cd06992">
    <property type="entry name" value="cupin_GDO-like_C"/>
    <property type="match status" value="1"/>
</dbReference>
<comment type="caution">
    <text evidence="4">The sequence shown here is derived from an EMBL/GenBank/DDBJ whole genome shotgun (WGS) entry which is preliminary data.</text>
</comment>
<dbReference type="EMBL" id="JBHTMB010000288">
    <property type="protein sequence ID" value="MFD1237454.1"/>
    <property type="molecule type" value="Genomic_DNA"/>
</dbReference>